<dbReference type="GO" id="GO:0009909">
    <property type="term" value="P:regulation of flower development"/>
    <property type="evidence" value="ECO:0007669"/>
    <property type="project" value="InterPro"/>
</dbReference>
<proteinExistence type="predicted"/>
<dbReference type="PANTHER" id="PTHR31319:SF98">
    <property type="entry name" value="TRANSCRIPTION FACTOR GHD7"/>
    <property type="match status" value="1"/>
</dbReference>
<organism evidence="5">
    <name type="scientific">Aegilops speltoides</name>
    <name type="common">Goatgrass</name>
    <name type="synonym">Triticum speltoides</name>
    <dbReference type="NCBI Taxonomy" id="4573"/>
    <lineage>
        <taxon>Eukaryota</taxon>
        <taxon>Viridiplantae</taxon>
        <taxon>Streptophyta</taxon>
        <taxon>Embryophyta</taxon>
        <taxon>Tracheophyta</taxon>
        <taxon>Spermatophyta</taxon>
        <taxon>Magnoliopsida</taxon>
        <taxon>Liliopsida</taxon>
        <taxon>Poales</taxon>
        <taxon>Poaceae</taxon>
        <taxon>BOP clade</taxon>
        <taxon>Pooideae</taxon>
        <taxon>Triticodae</taxon>
        <taxon>Triticeae</taxon>
        <taxon>Triticinae</taxon>
        <taxon>Aegilops</taxon>
    </lineage>
</organism>
<protein>
    <submittedName>
        <fullName evidence="5">ZCCT1-B1</fullName>
    </submittedName>
</protein>
<evidence type="ECO:0000256" key="2">
    <source>
        <dbReference type="ARBA" id="ARBA00023242"/>
    </source>
</evidence>
<name>B8X8I8_AEGSP</name>
<evidence type="ECO:0000313" key="5">
    <source>
        <dbReference type="EMBL" id="ACI00353.1"/>
    </source>
</evidence>
<reference evidence="5" key="1">
    <citation type="journal article" date="2009" name="Plant Physiol.">
        <title>Genetic and molecular characterization of the VRN2 loci in tetraploid wheat.</title>
        <authorList>
            <person name="Distelfeld A."/>
            <person name="Tranquilli G."/>
            <person name="Li C."/>
            <person name="Yan L."/>
            <person name="Dubcovsky J."/>
        </authorList>
    </citation>
    <scope>NUCLEOTIDE SEQUENCE</scope>
</reference>
<dbReference type="PROSITE" id="PS51017">
    <property type="entry name" value="CCT"/>
    <property type="match status" value="1"/>
</dbReference>
<dbReference type="GO" id="GO:0005634">
    <property type="term" value="C:nucleus"/>
    <property type="evidence" value="ECO:0007669"/>
    <property type="project" value="UniProtKB-SubCell"/>
</dbReference>
<dbReference type="PANTHER" id="PTHR31319">
    <property type="entry name" value="ZINC FINGER PROTEIN CONSTANS-LIKE 4"/>
    <property type="match status" value="1"/>
</dbReference>
<gene>
    <name evidence="5" type="primary">VRN2</name>
</gene>
<dbReference type="Pfam" id="PF06203">
    <property type="entry name" value="CCT"/>
    <property type="match status" value="1"/>
</dbReference>
<comment type="subcellular location">
    <subcellularLocation>
        <location evidence="1 3">Nucleus</location>
    </subcellularLocation>
</comment>
<keyword evidence="2 3" id="KW-0539">Nucleus</keyword>
<evidence type="ECO:0000256" key="1">
    <source>
        <dbReference type="ARBA" id="ARBA00004123"/>
    </source>
</evidence>
<dbReference type="AlphaFoldDB" id="B8X8I8"/>
<dbReference type="InterPro" id="IPR045281">
    <property type="entry name" value="CONSTANS-like"/>
</dbReference>
<dbReference type="EMBL" id="FJ173817">
    <property type="protein sequence ID" value="ACI00353.1"/>
    <property type="molecule type" value="Genomic_DNA"/>
</dbReference>
<evidence type="ECO:0000259" key="4">
    <source>
        <dbReference type="PROSITE" id="PS51017"/>
    </source>
</evidence>
<feature type="domain" description="CCT" evidence="4">
    <location>
        <begin position="146"/>
        <end position="188"/>
    </location>
</feature>
<accession>B8X8I8</accession>
<dbReference type="InterPro" id="IPR010402">
    <property type="entry name" value="CCT_domain"/>
</dbReference>
<evidence type="ECO:0000256" key="3">
    <source>
        <dbReference type="PROSITE-ProRule" id="PRU00357"/>
    </source>
</evidence>
<sequence length="213" mass="24390">MSMSCGLCGTNNCPRLMFSPIHHRHHHHQEHQLREHQFFAQGNHHHHHHGAAVDHPVPPPPANPDHRRTWTTPFHETAAAGNNSSLTLEVGAGGRHMAHLVQPPARAHIVPFYGSAFTNTISNEAIMTIDTEMMVEAAHYPTMQERAAKVMRYREKRKRRRYDKQIRYESRKAYAELRPRVNGRFVKVPEAMVSPSSAASPYDPSKLHLGWFR</sequence>
<dbReference type="GO" id="GO:0003700">
    <property type="term" value="F:DNA-binding transcription factor activity"/>
    <property type="evidence" value="ECO:0007669"/>
    <property type="project" value="TreeGrafter"/>
</dbReference>